<accession>A0ABS8SW84</accession>
<evidence type="ECO:0000313" key="1">
    <source>
        <dbReference type="EMBL" id="MCD7463093.1"/>
    </source>
</evidence>
<organism evidence="1 2">
    <name type="scientific">Datura stramonium</name>
    <name type="common">Jimsonweed</name>
    <name type="synonym">Common thornapple</name>
    <dbReference type="NCBI Taxonomy" id="4076"/>
    <lineage>
        <taxon>Eukaryota</taxon>
        <taxon>Viridiplantae</taxon>
        <taxon>Streptophyta</taxon>
        <taxon>Embryophyta</taxon>
        <taxon>Tracheophyta</taxon>
        <taxon>Spermatophyta</taxon>
        <taxon>Magnoliopsida</taxon>
        <taxon>eudicotyledons</taxon>
        <taxon>Gunneridae</taxon>
        <taxon>Pentapetalae</taxon>
        <taxon>asterids</taxon>
        <taxon>lamiids</taxon>
        <taxon>Solanales</taxon>
        <taxon>Solanaceae</taxon>
        <taxon>Solanoideae</taxon>
        <taxon>Datureae</taxon>
        <taxon>Datura</taxon>
    </lineage>
</organism>
<reference evidence="1 2" key="1">
    <citation type="journal article" date="2021" name="BMC Genomics">
        <title>Datura genome reveals duplications of psychoactive alkaloid biosynthetic genes and high mutation rate following tissue culture.</title>
        <authorList>
            <person name="Rajewski A."/>
            <person name="Carter-House D."/>
            <person name="Stajich J."/>
            <person name="Litt A."/>
        </authorList>
    </citation>
    <scope>NUCLEOTIDE SEQUENCE [LARGE SCALE GENOMIC DNA]</scope>
    <source>
        <strain evidence="1">AR-01</strain>
    </source>
</reference>
<proteinExistence type="predicted"/>
<sequence>FKSDGFGCIWNIWIEVEEEGMDYARIKGKKINRCNAMPTRQAARGSSKIGTIGHARHRLPRRYRPCEVPAVLGDGRCEAPNSPCDGACTIALLQRVSRRAAALVTTAS</sequence>
<dbReference type="Proteomes" id="UP000823775">
    <property type="component" value="Unassembled WGS sequence"/>
</dbReference>
<protein>
    <submittedName>
        <fullName evidence="1">Uncharacterized protein</fullName>
    </submittedName>
</protein>
<gene>
    <name evidence="1" type="ORF">HAX54_049944</name>
</gene>
<feature type="non-terminal residue" evidence="1">
    <location>
        <position position="1"/>
    </location>
</feature>
<name>A0ABS8SW84_DATST</name>
<keyword evidence="2" id="KW-1185">Reference proteome</keyword>
<dbReference type="EMBL" id="JACEIK010000862">
    <property type="protein sequence ID" value="MCD7463093.1"/>
    <property type="molecule type" value="Genomic_DNA"/>
</dbReference>
<evidence type="ECO:0000313" key="2">
    <source>
        <dbReference type="Proteomes" id="UP000823775"/>
    </source>
</evidence>
<comment type="caution">
    <text evidence="1">The sequence shown here is derived from an EMBL/GenBank/DDBJ whole genome shotgun (WGS) entry which is preliminary data.</text>
</comment>